<keyword evidence="7 8" id="KW-0998">Cell outer membrane</keyword>
<dbReference type="GO" id="GO:0009279">
    <property type="term" value="C:cell outer membrane"/>
    <property type="evidence" value="ECO:0007669"/>
    <property type="project" value="UniProtKB-SubCell"/>
</dbReference>
<keyword evidence="6 8" id="KW-0472">Membrane</keyword>
<evidence type="ECO:0000256" key="7">
    <source>
        <dbReference type="ARBA" id="ARBA00023237"/>
    </source>
</evidence>
<evidence type="ECO:0000256" key="6">
    <source>
        <dbReference type="ARBA" id="ARBA00023136"/>
    </source>
</evidence>
<dbReference type="Gene3D" id="2.170.130.10">
    <property type="entry name" value="TonB-dependent receptor, plug domain"/>
    <property type="match status" value="1"/>
</dbReference>
<dbReference type="Pfam" id="PF00593">
    <property type="entry name" value="TonB_dep_Rec_b-barrel"/>
    <property type="match status" value="1"/>
</dbReference>
<sequence>MTLKTNKLRDAITFALVAGATTLAGTGIASAQEAQTLDRVEVLGSRIQRSEAEAALPVLSITRQELEATGLTQVADVLREISANGPSLSLNTNNGNTSGNSSVNLRNCASNRTLVLVNGRRWVSDNGLSGSVDLNSIPFAAVERVEVLKDGASALYGSDAICGVVNIQTRRDFDGAQFNANYGQYSQGDGARESYDLTLGGSSERFSGLLSLSYNKQDAISAGDREISAVPLFGFPATVSSPGRASPTGPYGNFTVSGRNIILDPSRPGCVPGQVCTAATQSDFRNYNFLTDGYNFAPDNYLVQPQKTYAVFGQASYQLHDAVRFSTDVFYTNRTGEAQLAAQPLSPLTISASSIYNPFGTNITGGSFRPTNFPRVFGQEQDTWRFSAALDGFFDVGDRYFNWDIGYSYAENKQLQPKNGFYFSTRVNQATGPSFIDSTGVARCGTPTAIIAGCVPMNVMGGPAGFTQEMYDWIAVNPKNVQKSTLESMTANLSGEVFQLPAGMLAFAFGLEHRKEFGSSEPDPLTAAGLVLGDNPFLPTRGSYSVDEAYLELQVPLLSEVFLAKSLELSLAARYSDYSTFGDTTNPKVSLRWQVVDDLMVRGSWGEGFRAPSVSELFQGSATGRPAFQDPCSDTAANTTFRNSAATRAQCRAMGTPVGYVSQLGQTYATTGGNPELQPETSVSKTLGLVYSPGWLTGLDTYVDWYNITIRNQISSLAAQTILNECYLQLNQQSCALITRDTAGAVNGNPGEVSAIQAQNNNFIGGLETEGFDFGAAYRFETADFGQFQLRLDNTYVTYYGDVGQPSRGSLNGDGRISSGNTVGQVASGSSIGAPRHRLRSNLTTTWQYADFNASVTLEYRSRVRESCTNFRNTAIALGAVDPQYLDLVNLCSDPNRIVDQYEFVPGSSDVIGVARNTPTNYLGGTTYTHVQAGWKTPWNGRITAGVRNVFDKDPPLSSNAFANTFDAQYLIPGRFLYMNYQQSF</sequence>
<dbReference type="Gene3D" id="2.40.170.20">
    <property type="entry name" value="TonB-dependent receptor, beta-barrel domain"/>
    <property type="match status" value="1"/>
</dbReference>
<dbReference type="Pfam" id="PF07715">
    <property type="entry name" value="Plug"/>
    <property type="match status" value="1"/>
</dbReference>
<dbReference type="EMBL" id="JACCJZ010000013">
    <property type="protein sequence ID" value="NYZ62497.1"/>
    <property type="molecule type" value="Genomic_DNA"/>
</dbReference>
<dbReference type="Proteomes" id="UP000589896">
    <property type="component" value="Unassembled WGS sequence"/>
</dbReference>
<proteinExistence type="inferred from homology"/>
<keyword evidence="5 9" id="KW-0798">TonB box</keyword>
<evidence type="ECO:0000256" key="3">
    <source>
        <dbReference type="ARBA" id="ARBA00022452"/>
    </source>
</evidence>
<dbReference type="SUPFAM" id="SSF56935">
    <property type="entry name" value="Porins"/>
    <property type="match status" value="1"/>
</dbReference>
<dbReference type="RefSeq" id="WP_180544709.1">
    <property type="nucleotide sequence ID" value="NZ_JACCJZ010000013.1"/>
</dbReference>
<reference evidence="12 13" key="1">
    <citation type="submission" date="2020-07" db="EMBL/GenBank/DDBJ databases">
        <title>isolation of Luteimonas sp. SJ-16.</title>
        <authorList>
            <person name="Huang X.-X."/>
            <person name="Xu L."/>
            <person name="Sun J.-Q."/>
        </authorList>
    </citation>
    <scope>NUCLEOTIDE SEQUENCE [LARGE SCALE GENOMIC DNA]</scope>
    <source>
        <strain evidence="12 13">SJ-16</strain>
    </source>
</reference>
<evidence type="ECO:0000256" key="5">
    <source>
        <dbReference type="ARBA" id="ARBA00023077"/>
    </source>
</evidence>
<evidence type="ECO:0000256" key="8">
    <source>
        <dbReference type="PROSITE-ProRule" id="PRU01360"/>
    </source>
</evidence>
<comment type="subcellular location">
    <subcellularLocation>
        <location evidence="1 8">Cell outer membrane</location>
        <topology evidence="1 8">Multi-pass membrane protein</topology>
    </subcellularLocation>
</comment>
<dbReference type="AlphaFoldDB" id="A0A7Z0TYL5"/>
<comment type="similarity">
    <text evidence="8 9">Belongs to the TonB-dependent receptor family.</text>
</comment>
<evidence type="ECO:0000256" key="2">
    <source>
        <dbReference type="ARBA" id="ARBA00022448"/>
    </source>
</evidence>
<dbReference type="InterPro" id="IPR037066">
    <property type="entry name" value="Plug_dom_sf"/>
</dbReference>
<dbReference type="PANTHER" id="PTHR47234">
    <property type="match status" value="1"/>
</dbReference>
<evidence type="ECO:0000259" key="11">
    <source>
        <dbReference type="Pfam" id="PF07715"/>
    </source>
</evidence>
<dbReference type="InterPro" id="IPR000531">
    <property type="entry name" value="Beta-barrel_TonB"/>
</dbReference>
<feature type="domain" description="TonB-dependent receptor plug" evidence="11">
    <location>
        <begin position="53"/>
        <end position="164"/>
    </location>
</feature>
<evidence type="ECO:0000256" key="4">
    <source>
        <dbReference type="ARBA" id="ARBA00022692"/>
    </source>
</evidence>
<dbReference type="PANTHER" id="PTHR47234:SF2">
    <property type="entry name" value="TONB-DEPENDENT RECEPTOR"/>
    <property type="match status" value="1"/>
</dbReference>
<accession>A0A7Z0TYL5</accession>
<name>A0A7Z0TYL5_9GAMM</name>
<dbReference type="InterPro" id="IPR012910">
    <property type="entry name" value="Plug_dom"/>
</dbReference>
<protein>
    <submittedName>
        <fullName evidence="12">TonB-dependent receptor</fullName>
    </submittedName>
</protein>
<evidence type="ECO:0000259" key="10">
    <source>
        <dbReference type="Pfam" id="PF00593"/>
    </source>
</evidence>
<comment type="caution">
    <text evidence="12">The sequence shown here is derived from an EMBL/GenBank/DDBJ whole genome shotgun (WGS) entry which is preliminary data.</text>
</comment>
<evidence type="ECO:0000256" key="1">
    <source>
        <dbReference type="ARBA" id="ARBA00004571"/>
    </source>
</evidence>
<evidence type="ECO:0000256" key="9">
    <source>
        <dbReference type="RuleBase" id="RU003357"/>
    </source>
</evidence>
<dbReference type="PROSITE" id="PS52016">
    <property type="entry name" value="TONB_DEPENDENT_REC_3"/>
    <property type="match status" value="1"/>
</dbReference>
<organism evidence="12 13">
    <name type="scientific">Luteimonas deserti</name>
    <dbReference type="NCBI Taxonomy" id="2752306"/>
    <lineage>
        <taxon>Bacteria</taxon>
        <taxon>Pseudomonadati</taxon>
        <taxon>Pseudomonadota</taxon>
        <taxon>Gammaproteobacteria</taxon>
        <taxon>Lysobacterales</taxon>
        <taxon>Lysobacteraceae</taxon>
        <taxon>Luteimonas</taxon>
    </lineage>
</organism>
<keyword evidence="12" id="KW-0675">Receptor</keyword>
<dbReference type="InterPro" id="IPR039426">
    <property type="entry name" value="TonB-dep_rcpt-like"/>
</dbReference>
<keyword evidence="2 8" id="KW-0813">Transport</keyword>
<gene>
    <name evidence="12" type="ORF">H0E82_06930</name>
</gene>
<keyword evidence="13" id="KW-1185">Reference proteome</keyword>
<evidence type="ECO:0000313" key="12">
    <source>
        <dbReference type="EMBL" id="NYZ62497.1"/>
    </source>
</evidence>
<keyword evidence="3 8" id="KW-1134">Transmembrane beta strand</keyword>
<dbReference type="InterPro" id="IPR036942">
    <property type="entry name" value="Beta-barrel_TonB_sf"/>
</dbReference>
<evidence type="ECO:0000313" key="13">
    <source>
        <dbReference type="Proteomes" id="UP000589896"/>
    </source>
</evidence>
<feature type="domain" description="TonB-dependent receptor-like beta-barrel" evidence="10">
    <location>
        <begin position="361"/>
        <end position="950"/>
    </location>
</feature>
<keyword evidence="4 8" id="KW-0812">Transmembrane</keyword>